<proteinExistence type="predicted"/>
<reference evidence="3" key="1">
    <citation type="submission" date="2025-08" db="UniProtKB">
        <authorList>
            <consortium name="RefSeq"/>
        </authorList>
    </citation>
    <scope>IDENTIFICATION</scope>
</reference>
<dbReference type="GeneID" id="107265994"/>
<dbReference type="Proteomes" id="UP000694920">
    <property type="component" value="Unplaced"/>
</dbReference>
<dbReference type="KEGG" id="ccin:107265994"/>
<dbReference type="GO" id="GO:0019005">
    <property type="term" value="C:SCF ubiquitin ligase complex"/>
    <property type="evidence" value="ECO:0007669"/>
    <property type="project" value="TreeGrafter"/>
</dbReference>
<dbReference type="CTD" id="36463"/>
<dbReference type="InterPro" id="IPR026509">
    <property type="entry name" value="TMEM183"/>
</dbReference>
<organism evidence="2 3">
    <name type="scientific">Cephus cinctus</name>
    <name type="common">Wheat stem sawfly</name>
    <dbReference type="NCBI Taxonomy" id="211228"/>
    <lineage>
        <taxon>Eukaryota</taxon>
        <taxon>Metazoa</taxon>
        <taxon>Ecdysozoa</taxon>
        <taxon>Arthropoda</taxon>
        <taxon>Hexapoda</taxon>
        <taxon>Insecta</taxon>
        <taxon>Pterygota</taxon>
        <taxon>Neoptera</taxon>
        <taxon>Endopterygota</taxon>
        <taxon>Hymenoptera</taxon>
        <taxon>Cephoidea</taxon>
        <taxon>Cephidae</taxon>
        <taxon>Cephus</taxon>
    </lineage>
</organism>
<feature type="compositionally biased region" description="Basic residues" evidence="1">
    <location>
        <begin position="1"/>
        <end position="18"/>
    </location>
</feature>
<evidence type="ECO:0000256" key="1">
    <source>
        <dbReference type="SAM" id="MobiDB-lite"/>
    </source>
</evidence>
<keyword evidence="3" id="KW-0812">Transmembrane</keyword>
<protein>
    <submittedName>
        <fullName evidence="3">Transmembrane protein 183A isoform X1</fullName>
    </submittedName>
</protein>
<keyword evidence="2" id="KW-1185">Reference proteome</keyword>
<dbReference type="AlphaFoldDB" id="A0AAJ7FH30"/>
<feature type="region of interest" description="Disordered" evidence="1">
    <location>
        <begin position="77"/>
        <end position="105"/>
    </location>
</feature>
<accession>A0AAJ7FH30</accession>
<dbReference type="GO" id="GO:0031647">
    <property type="term" value="P:regulation of protein stability"/>
    <property type="evidence" value="ECO:0007669"/>
    <property type="project" value="TreeGrafter"/>
</dbReference>
<evidence type="ECO:0000313" key="3">
    <source>
        <dbReference type="RefSeq" id="XP_015591497.1"/>
    </source>
</evidence>
<keyword evidence="3" id="KW-0472">Membrane</keyword>
<dbReference type="RefSeq" id="XP_015591497.1">
    <property type="nucleotide sequence ID" value="XM_015736011.2"/>
</dbReference>
<dbReference type="PANTHER" id="PTHR20988">
    <property type="entry name" value="TRANSMEMBRANE PROTEIN 183A-RELATED"/>
    <property type="match status" value="1"/>
</dbReference>
<sequence length="402" mass="45904">MPRPGKKTGRRLTLKGRSNKNLGDVTINDFANSPTGVHARLKKATTSVSSEVKQVMTKQEDDDRAWDEKFDDFNEVTELSEEANDDKPEDGIKKQSRHRKKGKSITQPLIDEGGIDYPLDLWFLISEYISPEAVGKFASICKSSCHVVKTAKFWFHLYKRYYKSVPGLPERLQPECMVRLYGLRACVIRTLHYTYFAFRDNRIPNYYAAHREPYALVKRQCCLMWHKFKFCLQKGKARWYFFFKMKDVSNTQSISLKQLDRTGNRKPDLVEILEDVSANPEEGCKVLRVACAKYSMVPMVIGLTLQTVTVTLSSGYDHHKLQLGFGTACTPKNIASQLVVLDGVIEIRVLDWWSPFYPHQDMATTIVVPPSNDSSDWNTLCLDGQSMFTAVSNSLRVEIANT</sequence>
<feature type="compositionally biased region" description="Basic residues" evidence="1">
    <location>
        <begin position="94"/>
        <end position="103"/>
    </location>
</feature>
<gene>
    <name evidence="3" type="primary">LOC107265994</name>
</gene>
<evidence type="ECO:0000313" key="2">
    <source>
        <dbReference type="Proteomes" id="UP000694920"/>
    </source>
</evidence>
<dbReference type="PANTHER" id="PTHR20988:SF2">
    <property type="entry name" value="TRANSMEMBRANE PROTEIN 183A-RELATED"/>
    <property type="match status" value="1"/>
</dbReference>
<name>A0AAJ7FH30_CEPCN</name>
<feature type="region of interest" description="Disordered" evidence="1">
    <location>
        <begin position="1"/>
        <end position="27"/>
    </location>
</feature>